<dbReference type="PANTHER" id="PTHR10744">
    <property type="entry name" value="40S RIBOSOMAL PROTEIN S11 FAMILY MEMBER"/>
    <property type="match status" value="1"/>
</dbReference>
<dbReference type="PANTHER" id="PTHR10744:SF1">
    <property type="entry name" value="SMALL RIBOSOMAL SUBUNIT PROTEIN US17M"/>
    <property type="match status" value="1"/>
</dbReference>
<evidence type="ECO:0000256" key="2">
    <source>
        <dbReference type="ARBA" id="ARBA00022980"/>
    </source>
</evidence>
<organism evidence="5 6">
    <name type="scientific">Ectocarpus siliculosus</name>
    <name type="common">Brown alga</name>
    <name type="synonym">Conferva siliculosa</name>
    <dbReference type="NCBI Taxonomy" id="2880"/>
    <lineage>
        <taxon>Eukaryota</taxon>
        <taxon>Sar</taxon>
        <taxon>Stramenopiles</taxon>
        <taxon>Ochrophyta</taxon>
        <taxon>PX clade</taxon>
        <taxon>Phaeophyceae</taxon>
        <taxon>Ectocarpales</taxon>
        <taxon>Ectocarpaceae</taxon>
        <taxon>Ectocarpus</taxon>
    </lineage>
</organism>
<dbReference type="GO" id="GO:0005840">
    <property type="term" value="C:ribosome"/>
    <property type="evidence" value="ECO:0007669"/>
    <property type="project" value="UniProtKB-KW"/>
</dbReference>
<protein>
    <submittedName>
        <fullName evidence="5">Ribosomal protein S17</fullName>
    </submittedName>
</protein>
<dbReference type="GO" id="GO:1990904">
    <property type="term" value="C:ribonucleoprotein complex"/>
    <property type="evidence" value="ECO:0007669"/>
    <property type="project" value="UniProtKB-KW"/>
</dbReference>
<dbReference type="OrthoDB" id="274752at2759"/>
<accession>D7FZ53</accession>
<dbReference type="InterPro" id="IPR012340">
    <property type="entry name" value="NA-bd_OB-fold"/>
</dbReference>
<gene>
    <name evidence="5" type="ORF">Esi_0355_0016</name>
</gene>
<evidence type="ECO:0000313" key="5">
    <source>
        <dbReference type="EMBL" id="CBJ32670.1"/>
    </source>
</evidence>
<dbReference type="Proteomes" id="UP000002630">
    <property type="component" value="Linkage Group LG15"/>
</dbReference>
<dbReference type="InterPro" id="IPR000266">
    <property type="entry name" value="Ribosomal_uS17"/>
</dbReference>
<name>D7FZ53_ECTSI</name>
<reference evidence="5 6" key="1">
    <citation type="journal article" date="2010" name="Nature">
        <title>The Ectocarpus genome and the independent evolution of multicellularity in brown algae.</title>
        <authorList>
            <person name="Cock J.M."/>
            <person name="Sterck L."/>
            <person name="Rouze P."/>
            <person name="Scornet D."/>
            <person name="Allen A.E."/>
            <person name="Amoutzias G."/>
            <person name="Anthouard V."/>
            <person name="Artiguenave F."/>
            <person name="Aury J.M."/>
            <person name="Badger J.H."/>
            <person name="Beszteri B."/>
            <person name="Billiau K."/>
            <person name="Bonnet E."/>
            <person name="Bothwell J.H."/>
            <person name="Bowler C."/>
            <person name="Boyen C."/>
            <person name="Brownlee C."/>
            <person name="Carrano C.J."/>
            <person name="Charrier B."/>
            <person name="Cho G.Y."/>
            <person name="Coelho S.M."/>
            <person name="Collen J."/>
            <person name="Corre E."/>
            <person name="Da Silva C."/>
            <person name="Delage L."/>
            <person name="Delaroque N."/>
            <person name="Dittami S.M."/>
            <person name="Doulbeau S."/>
            <person name="Elias M."/>
            <person name="Farnham G."/>
            <person name="Gachon C.M."/>
            <person name="Gschloessl B."/>
            <person name="Heesch S."/>
            <person name="Jabbari K."/>
            <person name="Jubin C."/>
            <person name="Kawai H."/>
            <person name="Kimura K."/>
            <person name="Kloareg B."/>
            <person name="Kupper F.C."/>
            <person name="Lang D."/>
            <person name="Le Bail A."/>
            <person name="Leblanc C."/>
            <person name="Lerouge P."/>
            <person name="Lohr M."/>
            <person name="Lopez P.J."/>
            <person name="Martens C."/>
            <person name="Maumus F."/>
            <person name="Michel G."/>
            <person name="Miranda-Saavedra D."/>
            <person name="Morales J."/>
            <person name="Moreau H."/>
            <person name="Motomura T."/>
            <person name="Nagasato C."/>
            <person name="Napoli C.A."/>
            <person name="Nelson D.R."/>
            <person name="Nyvall-Collen P."/>
            <person name="Peters A.F."/>
            <person name="Pommier C."/>
            <person name="Potin P."/>
            <person name="Poulain J."/>
            <person name="Quesneville H."/>
            <person name="Read B."/>
            <person name="Rensing S.A."/>
            <person name="Ritter A."/>
            <person name="Rousvoal S."/>
            <person name="Samanta M."/>
            <person name="Samson G."/>
            <person name="Schroeder D.C."/>
            <person name="Segurens B."/>
            <person name="Strittmatter M."/>
            <person name="Tonon T."/>
            <person name="Tregear J.W."/>
            <person name="Valentin K."/>
            <person name="von Dassow P."/>
            <person name="Yamagishi T."/>
            <person name="Van de Peer Y."/>
            <person name="Wincker P."/>
        </authorList>
    </citation>
    <scope>NUCLEOTIDE SEQUENCE [LARGE SCALE GENOMIC DNA]</scope>
    <source>
        <strain evidence="6">Ec32 / CCAP1310/4</strain>
    </source>
</reference>
<dbReference type="InParanoid" id="D7FZ53"/>
<dbReference type="EMBL" id="FN648548">
    <property type="protein sequence ID" value="CBJ32670.1"/>
    <property type="molecule type" value="Genomic_DNA"/>
</dbReference>
<dbReference type="Pfam" id="PF00366">
    <property type="entry name" value="Ribosomal_S17"/>
    <property type="match status" value="1"/>
</dbReference>
<dbReference type="EMBL" id="FN649740">
    <property type="protein sequence ID" value="CBJ32670.1"/>
    <property type="molecule type" value="Genomic_DNA"/>
</dbReference>
<feature type="region of interest" description="Disordered" evidence="4">
    <location>
        <begin position="11"/>
        <end position="54"/>
    </location>
</feature>
<dbReference type="AlphaFoldDB" id="D7FZ53"/>
<proteinExistence type="inferred from homology"/>
<dbReference type="Gene3D" id="2.40.50.140">
    <property type="entry name" value="Nucleic acid-binding proteins"/>
    <property type="match status" value="1"/>
</dbReference>
<feature type="compositionally biased region" description="Gly residues" evidence="4">
    <location>
        <begin position="88"/>
        <end position="106"/>
    </location>
</feature>
<evidence type="ECO:0000256" key="3">
    <source>
        <dbReference type="ARBA" id="ARBA00023274"/>
    </source>
</evidence>
<comment type="similarity">
    <text evidence="1">Belongs to the universal ribosomal protein uS17 family.</text>
</comment>
<sequence>MLRTVLATIAPRATAASRSRAASGPGRCAPFTAFATRRPSPSPSRFSPSPQGGQSLPLDCAAAVTIRSVPRRCSWREMSSASAHVAAPGGGDLAMQGEGGGEGQQGEMGSSGRYARDPVTGEGIWVDEEDEPLDLEKPKKVQKFCGKVISDNMDKTIKVAVPYWYYVRRLGKRIIRYSKMMAHDEENSANVGDTVILVDCQQKSKRKKHTLLKIVRKLPRLDDI</sequence>
<feature type="compositionally biased region" description="Low complexity" evidence="4">
    <location>
        <begin position="11"/>
        <end position="27"/>
    </location>
</feature>
<feature type="compositionally biased region" description="Low complexity" evidence="4">
    <location>
        <begin position="37"/>
        <end position="50"/>
    </location>
</feature>
<dbReference type="GO" id="GO:0006412">
    <property type="term" value="P:translation"/>
    <property type="evidence" value="ECO:0007669"/>
    <property type="project" value="InterPro"/>
</dbReference>
<dbReference type="GO" id="GO:0005739">
    <property type="term" value="C:mitochondrion"/>
    <property type="evidence" value="ECO:0007669"/>
    <property type="project" value="TreeGrafter"/>
</dbReference>
<dbReference type="GO" id="GO:0003735">
    <property type="term" value="F:structural constituent of ribosome"/>
    <property type="evidence" value="ECO:0007669"/>
    <property type="project" value="InterPro"/>
</dbReference>
<feature type="region of interest" description="Disordered" evidence="4">
    <location>
        <begin position="84"/>
        <end position="116"/>
    </location>
</feature>
<evidence type="ECO:0000256" key="1">
    <source>
        <dbReference type="ARBA" id="ARBA00010254"/>
    </source>
</evidence>
<keyword evidence="3" id="KW-0687">Ribonucleoprotein</keyword>
<dbReference type="CDD" id="cd00364">
    <property type="entry name" value="Ribosomal_uS17"/>
    <property type="match status" value="1"/>
</dbReference>
<keyword evidence="2 5" id="KW-0689">Ribosomal protein</keyword>
<evidence type="ECO:0000256" key="4">
    <source>
        <dbReference type="SAM" id="MobiDB-lite"/>
    </source>
</evidence>
<evidence type="ECO:0000313" key="6">
    <source>
        <dbReference type="Proteomes" id="UP000002630"/>
    </source>
</evidence>
<keyword evidence="6" id="KW-1185">Reference proteome</keyword>
<dbReference type="SUPFAM" id="SSF50249">
    <property type="entry name" value="Nucleic acid-binding proteins"/>
    <property type="match status" value="1"/>
</dbReference>